<dbReference type="InterPro" id="IPR052436">
    <property type="entry name" value="LTO1_adapter"/>
</dbReference>
<dbReference type="AlphaFoldDB" id="A0A420HWB1"/>
<evidence type="ECO:0000313" key="4">
    <source>
        <dbReference type="EMBL" id="RKF61707.1"/>
    </source>
</evidence>
<sequence length="157" mass="17643">MGFGPFSEVLNLEQDFYEDGFEQGLADGEAAGKSEGRTLGLEKGFEKFCETGRLYGRSLIWANQLFPHQNQKSHVGREEKAEEKREPDASSSLPEINPVLSNIPNSQKLAKSIKALHALVEPETLSFENTEEAVSDFDDRIKRARAKFKLIEKLIDN</sequence>
<name>A0A420HWB1_9PEZI</name>
<dbReference type="OrthoDB" id="48036at2759"/>
<evidence type="ECO:0000259" key="3">
    <source>
        <dbReference type="Pfam" id="PF09811"/>
    </source>
</evidence>
<feature type="domain" description="Essential protein Yae1 N-terminal" evidence="3">
    <location>
        <begin position="20"/>
        <end position="57"/>
    </location>
</feature>
<dbReference type="STRING" id="212602.A0A420HWB1"/>
<dbReference type="PANTHER" id="PTHR28532">
    <property type="entry name" value="GEO13458P1"/>
    <property type="match status" value="1"/>
</dbReference>
<reference evidence="4 5" key="1">
    <citation type="journal article" date="2018" name="BMC Genomics">
        <title>Comparative genome analyses reveal sequence features reflecting distinct modes of host-adaptation between dicot and monocot powdery mildew.</title>
        <authorList>
            <person name="Wu Y."/>
            <person name="Ma X."/>
            <person name="Pan Z."/>
            <person name="Kale S.D."/>
            <person name="Song Y."/>
            <person name="King H."/>
            <person name="Zhang Q."/>
            <person name="Presley C."/>
            <person name="Deng X."/>
            <person name="Wei C.I."/>
            <person name="Xiao S."/>
        </authorList>
    </citation>
    <scope>NUCLEOTIDE SEQUENCE [LARGE SCALE GENOMIC DNA]</scope>
    <source>
        <strain evidence="4">UMSG2</strain>
    </source>
</reference>
<feature type="compositionally biased region" description="Basic and acidic residues" evidence="2">
    <location>
        <begin position="75"/>
        <end position="88"/>
    </location>
</feature>
<feature type="region of interest" description="Disordered" evidence="2">
    <location>
        <begin position="70"/>
        <end position="99"/>
    </location>
</feature>
<accession>A0A420HWB1</accession>
<evidence type="ECO:0000256" key="2">
    <source>
        <dbReference type="SAM" id="MobiDB-lite"/>
    </source>
</evidence>
<feature type="compositionally biased region" description="Polar residues" evidence="2">
    <location>
        <begin position="89"/>
        <end position="99"/>
    </location>
</feature>
<proteinExistence type="inferred from homology"/>
<dbReference type="Proteomes" id="UP000286134">
    <property type="component" value="Unassembled WGS sequence"/>
</dbReference>
<comment type="similarity">
    <text evidence="1">Belongs to the LTO1 family.</text>
</comment>
<organism evidence="4 5">
    <name type="scientific">Erysiphe neolycopersici</name>
    <dbReference type="NCBI Taxonomy" id="212602"/>
    <lineage>
        <taxon>Eukaryota</taxon>
        <taxon>Fungi</taxon>
        <taxon>Dikarya</taxon>
        <taxon>Ascomycota</taxon>
        <taxon>Pezizomycotina</taxon>
        <taxon>Leotiomycetes</taxon>
        <taxon>Erysiphales</taxon>
        <taxon>Erysiphaceae</taxon>
        <taxon>Erysiphe</taxon>
    </lineage>
</organism>
<comment type="caution">
    <text evidence="4">The sequence shown here is derived from an EMBL/GenBank/DDBJ whole genome shotgun (WGS) entry which is preliminary data.</text>
</comment>
<dbReference type="PANTHER" id="PTHR28532:SF1">
    <property type="entry name" value="ORAL CANCER OVEREXPRESSED 1"/>
    <property type="match status" value="1"/>
</dbReference>
<evidence type="ECO:0000313" key="5">
    <source>
        <dbReference type="Proteomes" id="UP000286134"/>
    </source>
</evidence>
<dbReference type="InterPro" id="IPR019191">
    <property type="entry name" value="Essential_protein_Yae1_N"/>
</dbReference>
<keyword evidence="5" id="KW-1185">Reference proteome</keyword>
<protein>
    <submittedName>
        <fullName evidence="4">Putative duf1715 domain-containing protein</fullName>
    </submittedName>
</protein>
<dbReference type="EMBL" id="MCFK01003963">
    <property type="protein sequence ID" value="RKF61707.1"/>
    <property type="molecule type" value="Genomic_DNA"/>
</dbReference>
<evidence type="ECO:0000256" key="1">
    <source>
        <dbReference type="ARBA" id="ARBA00038090"/>
    </source>
</evidence>
<dbReference type="Pfam" id="PF09811">
    <property type="entry name" value="Yae1_N"/>
    <property type="match status" value="1"/>
</dbReference>
<gene>
    <name evidence="4" type="ORF">OnM2_039022</name>
</gene>